<dbReference type="GeneID" id="29069367"/>
<evidence type="ECO:0000313" key="2">
    <source>
        <dbReference type="Proteomes" id="UP000203302"/>
    </source>
</evidence>
<accession>A0A1B2IDG6</accession>
<name>A0A1B2IDG6_9CAUD</name>
<dbReference type="Proteomes" id="UP000203302">
    <property type="component" value="Segment"/>
</dbReference>
<gene>
    <name evidence="1" type="ORF">HUXLEY_245</name>
</gene>
<protein>
    <submittedName>
        <fullName evidence="1">Uncharacterized protein</fullName>
    </submittedName>
</protein>
<dbReference type="KEGG" id="vg:29069367"/>
<reference evidence="2" key="1">
    <citation type="submission" date="2016-06" db="EMBL/GenBank/DDBJ databases">
        <authorList>
            <person name="Berg J.A."/>
            <person name="Grossarth S.E."/>
            <person name="Jarvis T.M."/>
            <person name="Merrill B.D."/>
            <person name="Breakwell D.P."/>
            <person name="Hope S."/>
            <person name="Grose J.H."/>
        </authorList>
    </citation>
    <scope>NUCLEOTIDE SEQUENCE [LARGE SCALE GENOMIC DNA]</scope>
</reference>
<organism evidence="1 2">
    <name type="scientific">Erwinia phage vB_EamM_Huxley</name>
    <dbReference type="NCBI Taxonomy" id="1883373"/>
    <lineage>
        <taxon>Viruses</taxon>
        <taxon>Duplodnaviria</taxon>
        <taxon>Heunggongvirae</taxon>
        <taxon>Uroviricota</taxon>
        <taxon>Caudoviricetes</taxon>
        <taxon>Chimalliviridae</taxon>
        <taxon>Machinavirus</taxon>
        <taxon>Machinavirus machina</taxon>
    </lineage>
</organism>
<dbReference type="EMBL" id="KX397368">
    <property type="protein sequence ID" value="ANZ49327.1"/>
    <property type="molecule type" value="Genomic_DNA"/>
</dbReference>
<dbReference type="RefSeq" id="YP_009293213.1">
    <property type="nucleotide sequence ID" value="NC_031127.1"/>
</dbReference>
<proteinExistence type="predicted"/>
<evidence type="ECO:0000313" key="1">
    <source>
        <dbReference type="EMBL" id="ANZ49327.1"/>
    </source>
</evidence>
<sequence>MSQVEKEVIAQADTTTLDDLFGGDIPGVDENAVVEGGVDAAAEDDNCAGGACKI</sequence>